<dbReference type="NCBIfam" id="TIGR01297">
    <property type="entry name" value="CDF"/>
    <property type="match status" value="1"/>
</dbReference>
<keyword evidence="4 6" id="KW-1133">Transmembrane helix</keyword>
<feature type="transmembrane region" description="Helical" evidence="6">
    <location>
        <begin position="81"/>
        <end position="100"/>
    </location>
</feature>
<keyword evidence="3" id="KW-0813">Transport</keyword>
<reference evidence="8 9" key="1">
    <citation type="submission" date="2018-01" db="EMBL/GenBank/DDBJ databases">
        <title>Metagenomic assembled genomes from two thermal pools in the Uzon Caldera, Kamchatka, Russia.</title>
        <authorList>
            <person name="Wilkins L."/>
            <person name="Ettinger C."/>
        </authorList>
    </citation>
    <scope>NUCLEOTIDE SEQUENCE [LARGE SCALE GENOMIC DNA]</scope>
    <source>
        <strain evidence="8">ARK-10</strain>
    </source>
</reference>
<dbReference type="InterPro" id="IPR002524">
    <property type="entry name" value="Cation_efflux"/>
</dbReference>
<keyword evidence="3" id="KW-0406">Ion transport</keyword>
<dbReference type="InterPro" id="IPR027469">
    <property type="entry name" value="Cation_efflux_TMD_sf"/>
</dbReference>
<comment type="caution">
    <text evidence="8">The sequence shown here is derived from an EMBL/GenBank/DDBJ whole genome shotgun (WGS) entry which is preliminary data.</text>
</comment>
<dbReference type="AlphaFoldDB" id="A0A2J6X604"/>
<protein>
    <submittedName>
        <fullName evidence="8">Cation transporter</fullName>
    </submittedName>
</protein>
<keyword evidence="5 6" id="KW-0472">Membrane</keyword>
<feature type="domain" description="Cation efflux protein transmembrane" evidence="7">
    <location>
        <begin position="14"/>
        <end position="108"/>
    </location>
</feature>
<proteinExistence type="predicted"/>
<dbReference type="PANTHER" id="PTHR11562:SF17">
    <property type="entry name" value="RE54080P-RELATED"/>
    <property type="match status" value="1"/>
</dbReference>
<evidence type="ECO:0000256" key="2">
    <source>
        <dbReference type="ARBA" id="ARBA00022692"/>
    </source>
</evidence>
<keyword evidence="3" id="KW-0862">Zinc</keyword>
<evidence type="ECO:0000256" key="6">
    <source>
        <dbReference type="SAM" id="Phobius"/>
    </source>
</evidence>
<evidence type="ECO:0000259" key="7">
    <source>
        <dbReference type="Pfam" id="PF01545"/>
    </source>
</evidence>
<dbReference type="Gene3D" id="1.20.1510.10">
    <property type="entry name" value="Cation efflux protein transmembrane domain"/>
    <property type="match status" value="1"/>
</dbReference>
<dbReference type="Pfam" id="PF01545">
    <property type="entry name" value="Cation_efflux"/>
    <property type="match status" value="1"/>
</dbReference>
<feature type="transmembrane region" description="Helical" evidence="6">
    <location>
        <begin position="18"/>
        <end position="41"/>
    </location>
</feature>
<evidence type="ECO:0000313" key="9">
    <source>
        <dbReference type="Proteomes" id="UP000236910"/>
    </source>
</evidence>
<dbReference type="GO" id="GO:0005385">
    <property type="term" value="F:zinc ion transmembrane transporter activity"/>
    <property type="evidence" value="ECO:0007669"/>
    <property type="project" value="TreeGrafter"/>
</dbReference>
<evidence type="ECO:0000256" key="3">
    <source>
        <dbReference type="ARBA" id="ARBA00022906"/>
    </source>
</evidence>
<evidence type="ECO:0000256" key="5">
    <source>
        <dbReference type="ARBA" id="ARBA00023136"/>
    </source>
</evidence>
<dbReference type="EMBL" id="PNIX01000252">
    <property type="protein sequence ID" value="PMP82100.1"/>
    <property type="molecule type" value="Genomic_DNA"/>
</dbReference>
<feature type="non-terminal residue" evidence="8">
    <location>
        <position position="109"/>
    </location>
</feature>
<organism evidence="8 9">
    <name type="scientific">Caldisericum exile</name>
    <dbReference type="NCBI Taxonomy" id="693075"/>
    <lineage>
        <taxon>Bacteria</taxon>
        <taxon>Pseudomonadati</taxon>
        <taxon>Caldisericota/Cryosericota group</taxon>
        <taxon>Caldisericota</taxon>
        <taxon>Caldisericia</taxon>
        <taxon>Caldisericales</taxon>
        <taxon>Caldisericaceae</taxon>
        <taxon>Caldisericum</taxon>
    </lineage>
</organism>
<comment type="subcellular location">
    <subcellularLocation>
        <location evidence="1">Membrane</location>
        <topology evidence="1">Multi-pass membrane protein</topology>
    </subcellularLocation>
</comment>
<evidence type="ECO:0000256" key="1">
    <source>
        <dbReference type="ARBA" id="ARBA00004141"/>
    </source>
</evidence>
<sequence length="109" mass="12108">MNEVHEHKDASKALWANIFVNFGIVFFELSFGVISGSFALITDSLHNLEDAGGMILSLFANIASKKQKNERKTYGYKRSGVIAALINSIILLMTFAFLGYEATIRLIHP</sequence>
<gene>
    <name evidence="8" type="ORF">C0175_04240</name>
</gene>
<evidence type="ECO:0000256" key="4">
    <source>
        <dbReference type="ARBA" id="ARBA00022989"/>
    </source>
</evidence>
<dbReference type="PANTHER" id="PTHR11562">
    <property type="entry name" value="CATION EFFLUX PROTEIN/ ZINC TRANSPORTER"/>
    <property type="match status" value="1"/>
</dbReference>
<dbReference type="GO" id="GO:0005886">
    <property type="term" value="C:plasma membrane"/>
    <property type="evidence" value="ECO:0007669"/>
    <property type="project" value="TreeGrafter"/>
</dbReference>
<evidence type="ECO:0000313" key="8">
    <source>
        <dbReference type="EMBL" id="PMP82100.1"/>
    </source>
</evidence>
<keyword evidence="3" id="KW-0864">Zinc transport</keyword>
<dbReference type="Proteomes" id="UP000236910">
    <property type="component" value="Unassembled WGS sequence"/>
</dbReference>
<accession>A0A2J6X604</accession>
<dbReference type="InterPro" id="IPR058533">
    <property type="entry name" value="Cation_efflux_TM"/>
</dbReference>
<dbReference type="InterPro" id="IPR050681">
    <property type="entry name" value="CDF/SLC30A"/>
</dbReference>
<dbReference type="SUPFAM" id="SSF161111">
    <property type="entry name" value="Cation efflux protein transmembrane domain-like"/>
    <property type="match status" value="1"/>
</dbReference>
<keyword evidence="2 6" id="KW-0812">Transmembrane</keyword>
<name>A0A2J6X604_9BACT</name>